<feature type="signal peptide" evidence="11">
    <location>
        <begin position="1"/>
        <end position="26"/>
    </location>
</feature>
<dbReference type="PANTHER" id="PTHR43344:SF2">
    <property type="entry name" value="PHOSPHOSERINE PHOSPHATASE"/>
    <property type="match status" value="1"/>
</dbReference>
<proteinExistence type="predicted"/>
<evidence type="ECO:0000313" key="12">
    <source>
        <dbReference type="EMBL" id="MEN3067088.1"/>
    </source>
</evidence>
<evidence type="ECO:0000256" key="10">
    <source>
        <dbReference type="ARBA" id="ARBA00048523"/>
    </source>
</evidence>
<feature type="chain" id="PRO_5046788486" description="phosphoserine phosphatase" evidence="11">
    <location>
        <begin position="27"/>
        <end position="427"/>
    </location>
</feature>
<dbReference type="GO" id="GO:0016787">
    <property type="term" value="F:hydrolase activity"/>
    <property type="evidence" value="ECO:0007669"/>
    <property type="project" value="UniProtKB-KW"/>
</dbReference>
<evidence type="ECO:0000256" key="3">
    <source>
        <dbReference type="ARBA" id="ARBA00012640"/>
    </source>
</evidence>
<evidence type="ECO:0000256" key="6">
    <source>
        <dbReference type="ARBA" id="ARBA00022801"/>
    </source>
</evidence>
<dbReference type="RefSeq" id="WP_345917856.1">
    <property type="nucleotide sequence ID" value="NZ_JBDIVE010000001.1"/>
</dbReference>
<dbReference type="InterPro" id="IPR050582">
    <property type="entry name" value="HAD-like_SerB"/>
</dbReference>
<comment type="catalytic activity">
    <reaction evidence="9">
        <text>O-phospho-L-serine + H2O = L-serine + phosphate</text>
        <dbReference type="Rhea" id="RHEA:21208"/>
        <dbReference type="ChEBI" id="CHEBI:15377"/>
        <dbReference type="ChEBI" id="CHEBI:33384"/>
        <dbReference type="ChEBI" id="CHEBI:43474"/>
        <dbReference type="ChEBI" id="CHEBI:57524"/>
        <dbReference type="EC" id="3.1.3.3"/>
    </reaction>
</comment>
<dbReference type="EMBL" id="JBDIVE010000001">
    <property type="protein sequence ID" value="MEN3067088.1"/>
    <property type="molecule type" value="Genomic_DNA"/>
</dbReference>
<keyword evidence="8" id="KW-0718">Serine biosynthesis</keyword>
<dbReference type="PANTHER" id="PTHR43344">
    <property type="entry name" value="PHOSPHOSERINE PHOSPHATASE"/>
    <property type="match status" value="1"/>
</dbReference>
<evidence type="ECO:0000313" key="13">
    <source>
        <dbReference type="Proteomes" id="UP001410394"/>
    </source>
</evidence>
<comment type="pathway">
    <text evidence="2">Amino-acid biosynthesis; L-serine biosynthesis; L-serine from 3-phospho-D-glycerate: step 3/3.</text>
</comment>
<evidence type="ECO:0000256" key="4">
    <source>
        <dbReference type="ARBA" id="ARBA00022605"/>
    </source>
</evidence>
<name>A0ABU9YTZ2_9RHOO</name>
<dbReference type="Proteomes" id="UP001410394">
    <property type="component" value="Unassembled WGS sequence"/>
</dbReference>
<accession>A0ABU9YTZ2</accession>
<evidence type="ECO:0000256" key="7">
    <source>
        <dbReference type="ARBA" id="ARBA00022842"/>
    </source>
</evidence>
<keyword evidence="11" id="KW-0732">Signal</keyword>
<keyword evidence="7" id="KW-0460">Magnesium</keyword>
<comment type="catalytic activity">
    <reaction evidence="10">
        <text>O-phospho-D-serine + H2O = D-serine + phosphate</text>
        <dbReference type="Rhea" id="RHEA:24873"/>
        <dbReference type="ChEBI" id="CHEBI:15377"/>
        <dbReference type="ChEBI" id="CHEBI:35247"/>
        <dbReference type="ChEBI" id="CHEBI:43474"/>
        <dbReference type="ChEBI" id="CHEBI:58680"/>
        <dbReference type="EC" id="3.1.3.3"/>
    </reaction>
</comment>
<evidence type="ECO:0000256" key="8">
    <source>
        <dbReference type="ARBA" id="ARBA00023299"/>
    </source>
</evidence>
<dbReference type="PROSITE" id="PS51318">
    <property type="entry name" value="TAT"/>
    <property type="match status" value="1"/>
</dbReference>
<dbReference type="Pfam" id="PF12710">
    <property type="entry name" value="HAD"/>
    <property type="match status" value="1"/>
</dbReference>
<protein>
    <recommendedName>
        <fullName evidence="3">phosphoserine phosphatase</fullName>
        <ecNumber evidence="3">3.1.3.3</ecNumber>
    </recommendedName>
</protein>
<evidence type="ECO:0000256" key="2">
    <source>
        <dbReference type="ARBA" id="ARBA00005135"/>
    </source>
</evidence>
<dbReference type="InterPro" id="IPR036412">
    <property type="entry name" value="HAD-like_sf"/>
</dbReference>
<reference evidence="12 13" key="1">
    <citation type="journal article" date="2018" name="Int. J. Syst. Evol. Microbiol.">
        <title>Uliginosibacterium sediminicola sp. nov., isolated from freshwater sediment.</title>
        <authorList>
            <person name="Hwang W.M."/>
            <person name="Kim S.M."/>
            <person name="Kang K."/>
            <person name="Ahn T.Y."/>
        </authorList>
    </citation>
    <scope>NUCLEOTIDE SEQUENCE [LARGE SCALE GENOMIC DNA]</scope>
    <source>
        <strain evidence="12 13">M1-21</strain>
    </source>
</reference>
<dbReference type="InterPro" id="IPR023214">
    <property type="entry name" value="HAD_sf"/>
</dbReference>
<keyword evidence="5" id="KW-0479">Metal-binding</keyword>
<keyword evidence="13" id="KW-1185">Reference proteome</keyword>
<keyword evidence="4" id="KW-0028">Amino-acid biosynthesis</keyword>
<comment type="cofactor">
    <cofactor evidence="1">
        <name>Mg(2+)</name>
        <dbReference type="ChEBI" id="CHEBI:18420"/>
    </cofactor>
</comment>
<dbReference type="Gene3D" id="3.40.50.1000">
    <property type="entry name" value="HAD superfamily/HAD-like"/>
    <property type="match status" value="1"/>
</dbReference>
<gene>
    <name evidence="12" type="ORF">ABDB84_01285</name>
</gene>
<evidence type="ECO:0000256" key="11">
    <source>
        <dbReference type="SAM" id="SignalP"/>
    </source>
</evidence>
<dbReference type="InterPro" id="IPR006311">
    <property type="entry name" value="TAT_signal"/>
</dbReference>
<dbReference type="SUPFAM" id="SSF56784">
    <property type="entry name" value="HAD-like"/>
    <property type="match status" value="1"/>
</dbReference>
<comment type="caution">
    <text evidence="12">The sequence shown here is derived from an EMBL/GenBank/DDBJ whole genome shotgun (WGS) entry which is preliminary data.</text>
</comment>
<keyword evidence="6 12" id="KW-0378">Hydrolase</keyword>
<evidence type="ECO:0000256" key="9">
    <source>
        <dbReference type="ARBA" id="ARBA00048138"/>
    </source>
</evidence>
<dbReference type="EC" id="3.1.3.3" evidence="3"/>
<evidence type="ECO:0000256" key="1">
    <source>
        <dbReference type="ARBA" id="ARBA00001946"/>
    </source>
</evidence>
<organism evidence="12 13">
    <name type="scientific">Uliginosibacterium sediminicola</name>
    <dbReference type="NCBI Taxonomy" id="2024550"/>
    <lineage>
        <taxon>Bacteria</taxon>
        <taxon>Pseudomonadati</taxon>
        <taxon>Pseudomonadota</taxon>
        <taxon>Betaproteobacteria</taxon>
        <taxon>Rhodocyclales</taxon>
        <taxon>Zoogloeaceae</taxon>
        <taxon>Uliginosibacterium</taxon>
    </lineage>
</organism>
<evidence type="ECO:0000256" key="5">
    <source>
        <dbReference type="ARBA" id="ARBA00022723"/>
    </source>
</evidence>
<dbReference type="Gene3D" id="1.20.1440.320">
    <property type="match status" value="1"/>
</dbReference>
<sequence length="427" mass="46937">MSRRNFIRMLGIGGAASLAPLAPALAASSKTAKPTTAIVDAGRWQADILQRIEGIIRGAGNTSRSYSAQRKPYVVFDWDNTSIMNDTEEALFMYQINNLAFAMPPADFAAAITRGVPAGNFLPAYNNAAGQSVSLAAISEDLLADYTWLWQNYRGMQGKLALEEVQSNEVFIDFRAKLYYLYEAINDSYGPDVGYPWVIYLFSGLSVSQVSRLAEDSNDNGLGDALRKVKYSSPASRPGKAGVVSVSHSHGLRLTPEIAQLMHALRAHGIDVYVSTASLEDVVRVFASHPKYGYALPPENVIGLRLEMDGQTYRAEYRKDWPLNWGPGKTVVIRRELASKKGYGPLMVFGDSDGDYDMLRDFPDTALGLIVNRLKKGKIGSLCKLATEQATRSDARFMLQGRDERTGQWLPESGVRKIGSSETKLLA</sequence>